<evidence type="ECO:0000313" key="25">
    <source>
        <dbReference type="RefSeq" id="XP_033794705.1"/>
    </source>
</evidence>
<dbReference type="GO" id="GO:0072354">
    <property type="term" value="F:histone H3T3 kinase activity"/>
    <property type="evidence" value="ECO:0007669"/>
    <property type="project" value="TreeGrafter"/>
</dbReference>
<feature type="compositionally biased region" description="Basic and acidic residues" evidence="22">
    <location>
        <begin position="85"/>
        <end position="102"/>
    </location>
</feature>
<evidence type="ECO:0000256" key="21">
    <source>
        <dbReference type="PROSITE-ProRule" id="PRU10141"/>
    </source>
</evidence>
<dbReference type="OrthoDB" id="21018at2759"/>
<dbReference type="SMART" id="SM00220">
    <property type="entry name" value="S_TKc"/>
    <property type="match status" value="1"/>
</dbReference>
<comment type="function">
    <text evidence="18">Serine/threonine-protein kinase that phosphorylates histone H3 at 'Thr-3' (H3T3ph) during mitosis. May act through H3T3ph to both position and modulate activation of AURKB and other components of the chromosomal passenger complex (CPC) at centromeres to ensure proper chromatid cohesion, metaphase alignment and normal progression through the cell cycle.</text>
</comment>
<feature type="compositionally biased region" description="Polar residues" evidence="22">
    <location>
        <begin position="22"/>
        <end position="37"/>
    </location>
</feature>
<evidence type="ECO:0000256" key="22">
    <source>
        <dbReference type="SAM" id="MobiDB-lite"/>
    </source>
</evidence>
<dbReference type="KEGG" id="gsh:117357757"/>
<evidence type="ECO:0000256" key="11">
    <source>
        <dbReference type="ARBA" id="ARBA00022741"/>
    </source>
</evidence>
<gene>
    <name evidence="25" type="primary">HASPIN</name>
</gene>
<evidence type="ECO:0000256" key="14">
    <source>
        <dbReference type="ARBA" id="ARBA00023212"/>
    </source>
</evidence>
<dbReference type="GO" id="GO:0000278">
    <property type="term" value="P:mitotic cell cycle"/>
    <property type="evidence" value="ECO:0007669"/>
    <property type="project" value="TreeGrafter"/>
</dbReference>
<dbReference type="GO" id="GO:0051276">
    <property type="term" value="P:chromosome organization"/>
    <property type="evidence" value="ECO:0007669"/>
    <property type="project" value="UniProtKB-ARBA"/>
</dbReference>
<dbReference type="FunCoup" id="A0A6P8QFV2">
    <property type="interactions" value="1156"/>
</dbReference>
<feature type="binding site" evidence="21">
    <location>
        <position position="475"/>
    </location>
    <ligand>
        <name>ATP</name>
        <dbReference type="ChEBI" id="CHEBI:30616"/>
    </ligand>
</feature>
<evidence type="ECO:0000256" key="7">
    <source>
        <dbReference type="ARBA" id="ARBA00022490"/>
    </source>
</evidence>
<comment type="catalytic activity">
    <reaction evidence="17">
        <text>L-seryl-[protein] + ATP = O-phospho-L-seryl-[protein] + ADP + H(+)</text>
        <dbReference type="Rhea" id="RHEA:17989"/>
        <dbReference type="Rhea" id="RHEA-COMP:9863"/>
        <dbReference type="Rhea" id="RHEA-COMP:11604"/>
        <dbReference type="ChEBI" id="CHEBI:15378"/>
        <dbReference type="ChEBI" id="CHEBI:29999"/>
        <dbReference type="ChEBI" id="CHEBI:30616"/>
        <dbReference type="ChEBI" id="CHEBI:83421"/>
        <dbReference type="ChEBI" id="CHEBI:456216"/>
        <dbReference type="EC" id="2.7.11.1"/>
    </reaction>
</comment>
<dbReference type="PROSITE" id="PS00107">
    <property type="entry name" value="PROTEIN_KINASE_ATP"/>
    <property type="match status" value="1"/>
</dbReference>
<dbReference type="GO" id="GO:0035556">
    <property type="term" value="P:intracellular signal transduction"/>
    <property type="evidence" value="ECO:0007669"/>
    <property type="project" value="TreeGrafter"/>
</dbReference>
<dbReference type="Gene3D" id="3.30.200.20">
    <property type="entry name" value="Phosphorylase Kinase, domain 1"/>
    <property type="match status" value="1"/>
</dbReference>
<dbReference type="Pfam" id="PF12330">
    <property type="entry name" value="Haspin_kinase"/>
    <property type="match status" value="1"/>
</dbReference>
<evidence type="ECO:0000256" key="4">
    <source>
        <dbReference type="ARBA" id="ARBA00004286"/>
    </source>
</evidence>
<dbReference type="InParanoid" id="A0A6P8QFV2"/>
<dbReference type="PROSITE" id="PS50011">
    <property type="entry name" value="PROTEIN_KINASE_DOM"/>
    <property type="match status" value="1"/>
</dbReference>
<comment type="cofactor">
    <cofactor evidence="1">
        <name>Mg(2+)</name>
        <dbReference type="ChEBI" id="CHEBI:18420"/>
    </cofactor>
</comment>
<evidence type="ECO:0000256" key="20">
    <source>
        <dbReference type="ARBA" id="ARBA00081741"/>
    </source>
</evidence>
<dbReference type="GO" id="GO:1901991">
    <property type="term" value="P:negative regulation of mitotic cell cycle phase transition"/>
    <property type="evidence" value="ECO:0007669"/>
    <property type="project" value="UniProtKB-ARBA"/>
</dbReference>
<feature type="compositionally biased region" description="Basic residues" evidence="22">
    <location>
        <begin position="57"/>
        <end position="69"/>
    </location>
</feature>
<reference evidence="25" key="1">
    <citation type="submission" date="2025-08" db="UniProtKB">
        <authorList>
            <consortium name="RefSeq"/>
        </authorList>
    </citation>
    <scope>IDENTIFICATION</scope>
</reference>
<dbReference type="GO" id="GO:0005694">
    <property type="term" value="C:chromosome"/>
    <property type="evidence" value="ECO:0007669"/>
    <property type="project" value="UniProtKB-SubCell"/>
</dbReference>
<evidence type="ECO:0000256" key="6">
    <source>
        <dbReference type="ARBA" id="ARBA00022454"/>
    </source>
</evidence>
<feature type="domain" description="Protein kinase" evidence="23">
    <location>
        <begin position="448"/>
        <end position="762"/>
    </location>
</feature>
<dbReference type="PANTHER" id="PTHR24419">
    <property type="entry name" value="INTERLEUKIN-1 RECEPTOR-ASSOCIATED KINASE"/>
    <property type="match status" value="1"/>
</dbReference>
<name>A0A6P8QFV2_GEOSA</name>
<proteinExistence type="predicted"/>
<evidence type="ECO:0000256" key="13">
    <source>
        <dbReference type="ARBA" id="ARBA00022840"/>
    </source>
</evidence>
<keyword evidence="13 21" id="KW-0067">ATP-binding</keyword>
<dbReference type="GO" id="GO:0005524">
    <property type="term" value="F:ATP binding"/>
    <property type="evidence" value="ECO:0007669"/>
    <property type="project" value="UniProtKB-UniRule"/>
</dbReference>
<keyword evidence="7" id="KW-0963">Cytoplasm</keyword>
<accession>A0A6P8QFV2</accession>
<dbReference type="Gene3D" id="1.10.510.10">
    <property type="entry name" value="Transferase(Phosphotransferase) domain 1"/>
    <property type="match status" value="1"/>
</dbReference>
<dbReference type="CTD" id="83903"/>
<dbReference type="PANTHER" id="PTHR24419:SF18">
    <property type="entry name" value="SERINE_THREONINE-PROTEIN KINASE HASPIN"/>
    <property type="match status" value="1"/>
</dbReference>
<dbReference type="GO" id="GO:0005819">
    <property type="term" value="C:spindle"/>
    <property type="evidence" value="ECO:0007669"/>
    <property type="project" value="UniProtKB-SubCell"/>
</dbReference>
<keyword evidence="15" id="KW-0539">Nucleus</keyword>
<keyword evidence="14" id="KW-0206">Cytoskeleton</keyword>
<evidence type="ECO:0000256" key="10">
    <source>
        <dbReference type="ARBA" id="ARBA00022679"/>
    </source>
</evidence>
<dbReference type="SUPFAM" id="SSF56112">
    <property type="entry name" value="Protein kinase-like (PK-like)"/>
    <property type="match status" value="1"/>
</dbReference>
<dbReference type="GO" id="GO:0005737">
    <property type="term" value="C:cytoplasm"/>
    <property type="evidence" value="ECO:0007669"/>
    <property type="project" value="TreeGrafter"/>
</dbReference>
<evidence type="ECO:0000256" key="19">
    <source>
        <dbReference type="ARBA" id="ARBA00069281"/>
    </source>
</evidence>
<evidence type="ECO:0000256" key="1">
    <source>
        <dbReference type="ARBA" id="ARBA00001946"/>
    </source>
</evidence>
<evidence type="ECO:0000256" key="3">
    <source>
        <dbReference type="ARBA" id="ARBA00004186"/>
    </source>
</evidence>
<dbReference type="EC" id="2.7.11.1" evidence="5"/>
<organism evidence="24 25">
    <name type="scientific">Geotrypetes seraphini</name>
    <name type="common">Gaboon caecilian</name>
    <name type="synonym">Caecilia seraphini</name>
    <dbReference type="NCBI Taxonomy" id="260995"/>
    <lineage>
        <taxon>Eukaryota</taxon>
        <taxon>Metazoa</taxon>
        <taxon>Chordata</taxon>
        <taxon>Craniata</taxon>
        <taxon>Vertebrata</taxon>
        <taxon>Euteleostomi</taxon>
        <taxon>Amphibia</taxon>
        <taxon>Gymnophiona</taxon>
        <taxon>Geotrypetes</taxon>
    </lineage>
</organism>
<comment type="catalytic activity">
    <reaction evidence="16">
        <text>L-threonyl-[protein] + ATP = O-phospho-L-threonyl-[protein] + ADP + H(+)</text>
        <dbReference type="Rhea" id="RHEA:46608"/>
        <dbReference type="Rhea" id="RHEA-COMP:11060"/>
        <dbReference type="Rhea" id="RHEA-COMP:11605"/>
        <dbReference type="ChEBI" id="CHEBI:15378"/>
        <dbReference type="ChEBI" id="CHEBI:30013"/>
        <dbReference type="ChEBI" id="CHEBI:30616"/>
        <dbReference type="ChEBI" id="CHEBI:61977"/>
        <dbReference type="ChEBI" id="CHEBI:456216"/>
        <dbReference type="EC" id="2.7.11.1"/>
    </reaction>
</comment>
<keyword evidence="9" id="KW-0597">Phosphoprotein</keyword>
<dbReference type="FunFam" id="1.10.510.10:FF:000401">
    <property type="entry name" value="serine/threonine-protein kinase haspin"/>
    <property type="match status" value="1"/>
</dbReference>
<feature type="region of interest" description="Disordered" evidence="22">
    <location>
        <begin position="1"/>
        <end position="149"/>
    </location>
</feature>
<dbReference type="InterPro" id="IPR017441">
    <property type="entry name" value="Protein_kinase_ATP_BS"/>
</dbReference>
<dbReference type="InterPro" id="IPR011009">
    <property type="entry name" value="Kinase-like_dom_sf"/>
</dbReference>
<evidence type="ECO:0000256" key="8">
    <source>
        <dbReference type="ARBA" id="ARBA00022527"/>
    </source>
</evidence>
<evidence type="ECO:0000259" key="23">
    <source>
        <dbReference type="PROSITE" id="PS50011"/>
    </source>
</evidence>
<keyword evidence="12 25" id="KW-0418">Kinase</keyword>
<feature type="region of interest" description="Disordered" evidence="22">
    <location>
        <begin position="172"/>
        <end position="287"/>
    </location>
</feature>
<feature type="compositionally biased region" description="Low complexity" evidence="22">
    <location>
        <begin position="38"/>
        <end position="48"/>
    </location>
</feature>
<keyword evidence="11 21" id="KW-0547">Nucleotide-binding</keyword>
<evidence type="ECO:0000256" key="5">
    <source>
        <dbReference type="ARBA" id="ARBA00012513"/>
    </source>
</evidence>
<dbReference type="AlphaFoldDB" id="A0A6P8QFV2"/>
<dbReference type="InterPro" id="IPR024604">
    <property type="entry name" value="GSG2_C"/>
</dbReference>
<evidence type="ECO:0000256" key="16">
    <source>
        <dbReference type="ARBA" id="ARBA00047899"/>
    </source>
</evidence>
<evidence type="ECO:0000256" key="2">
    <source>
        <dbReference type="ARBA" id="ARBA00004123"/>
    </source>
</evidence>
<feature type="compositionally biased region" description="Basic residues" evidence="22">
    <location>
        <begin position="1"/>
        <end position="14"/>
    </location>
</feature>
<dbReference type="GeneID" id="117357757"/>
<feature type="compositionally biased region" description="Pro residues" evidence="22">
    <location>
        <begin position="106"/>
        <end position="122"/>
    </location>
</feature>
<keyword evidence="6" id="KW-0158">Chromosome</keyword>
<dbReference type="InterPro" id="IPR000719">
    <property type="entry name" value="Prot_kinase_dom"/>
</dbReference>
<evidence type="ECO:0000256" key="12">
    <source>
        <dbReference type="ARBA" id="ARBA00022777"/>
    </source>
</evidence>
<evidence type="ECO:0000256" key="15">
    <source>
        <dbReference type="ARBA" id="ARBA00023242"/>
    </source>
</evidence>
<keyword evidence="8" id="KW-0723">Serine/threonine-protein kinase</keyword>
<evidence type="ECO:0000256" key="18">
    <source>
        <dbReference type="ARBA" id="ARBA00053811"/>
    </source>
</evidence>
<evidence type="ECO:0000256" key="17">
    <source>
        <dbReference type="ARBA" id="ARBA00048679"/>
    </source>
</evidence>
<dbReference type="FunFam" id="3.30.200.20:FF:000409">
    <property type="entry name" value="serine/threonine-protein kinase haspin"/>
    <property type="match status" value="1"/>
</dbReference>
<protein>
    <recommendedName>
        <fullName evidence="19">Serine/threonine-protein kinase haspin</fullName>
        <ecNumber evidence="5">2.7.11.1</ecNumber>
    </recommendedName>
    <alternativeName>
        <fullName evidence="20">Germ cell-specific gene 2 protein</fullName>
    </alternativeName>
</protein>
<keyword evidence="10" id="KW-0808">Transferase</keyword>
<evidence type="ECO:0000256" key="9">
    <source>
        <dbReference type="ARBA" id="ARBA00022553"/>
    </source>
</evidence>
<comment type="subcellular location">
    <subcellularLocation>
        <location evidence="4">Chromosome</location>
    </subcellularLocation>
    <subcellularLocation>
        <location evidence="3">Cytoplasm</location>
        <location evidence="3">Cytoskeleton</location>
        <location evidence="3">Spindle</location>
    </subcellularLocation>
    <subcellularLocation>
        <location evidence="2">Nucleus</location>
    </subcellularLocation>
</comment>
<dbReference type="SMART" id="SM01331">
    <property type="entry name" value="DUF3635"/>
    <property type="match status" value="1"/>
</dbReference>
<dbReference type="RefSeq" id="XP_033794705.1">
    <property type="nucleotide sequence ID" value="XM_033938814.1"/>
</dbReference>
<sequence length="762" mass="83945">MSGRPSRRFLRTYGRRQPYQRRPSSAWLSPHYQQHLFSSSSSASALSSPGDADYRPPAKRAGKRRRRRQGGAADEEKENGGSPPAERRRFVTERRRPARPPEADLVPPPLLASTPAAPPPSRPLRRASAASPLLFPDDDGGEGGPWPDDFLHDAKVFQQPVVLLYRCALNPRGGQGRARASPPKDAELKPQLSGAGSLSPERASLGGEDSAICGKLDMGQAANSPPRANRGRPPKASQRTLPPPCNGTGRKGCISGFSSKRWAKRARPGPASAAAKQRRGSFQESQLSLGDHGLGLGTIILNDSTESNDSRLESVGLLNSSPLNASAFRNLSPNSSCLQYWTQLRATLSLHKKKKVELQAGGQDWAGINSERGYLDAPTPLQLSNIKTPSGKQLNRCHPLPKHSMSLLTPAKYLPLSESFLTDAEKVYEECQQEGAVSFSECIPPGKMRSCEKIGEGVFGEVFKTIDNGNYVALKIIPIEGKCMVNGEAQKSFGEILPEIIISRELSLLCEGCENSTDGFIKLHSVHCVKGSYPQHLLQAWDTYDKNKGSENDNPALFESDQLFIILEFDFGGNDLESMTQKLASVASAKSILQQVIVALAVAEETLHFEHRDLHWGNILVKQTNVKKLKYNLHGLNFDIPTRGVQASIIDYTLSRLEKDGLIVFCDIADDETLFQGQGDYQFDVYRSMRQENANSWSEYNPHSNVLWLHYLADKLINEIKYRSKPTTSAMKGIHKKLVQFHAEVLGFVSASEVLQKSSLFR</sequence>
<evidence type="ECO:0000313" key="24">
    <source>
        <dbReference type="Proteomes" id="UP000515159"/>
    </source>
</evidence>
<keyword evidence="24" id="KW-1185">Reference proteome</keyword>
<dbReference type="GO" id="GO:0005634">
    <property type="term" value="C:nucleus"/>
    <property type="evidence" value="ECO:0007669"/>
    <property type="project" value="UniProtKB-SubCell"/>
</dbReference>
<dbReference type="Proteomes" id="UP000515159">
    <property type="component" value="Chromosome 1"/>
</dbReference>